<accession>A0ABD1JS04</accession>
<keyword evidence="2" id="KW-1133">Transmembrane helix</keyword>
<reference evidence="3 4" key="1">
    <citation type="submission" date="2024-09" db="EMBL/GenBank/DDBJ databases">
        <title>A chromosome-level genome assembly of Gray's grenadier anchovy, Coilia grayii.</title>
        <authorList>
            <person name="Fu Z."/>
        </authorList>
    </citation>
    <scope>NUCLEOTIDE SEQUENCE [LARGE SCALE GENOMIC DNA]</scope>
    <source>
        <strain evidence="3">G4</strain>
        <tissue evidence="3">Muscle</tissue>
    </source>
</reference>
<name>A0ABD1JS04_9TELE</name>
<keyword evidence="4" id="KW-1185">Reference proteome</keyword>
<keyword evidence="2" id="KW-0812">Transmembrane</keyword>
<feature type="compositionally biased region" description="Pro residues" evidence="1">
    <location>
        <begin position="120"/>
        <end position="132"/>
    </location>
</feature>
<evidence type="ECO:0000313" key="4">
    <source>
        <dbReference type="Proteomes" id="UP001591681"/>
    </source>
</evidence>
<evidence type="ECO:0008006" key="5">
    <source>
        <dbReference type="Google" id="ProtNLM"/>
    </source>
</evidence>
<feature type="transmembrane region" description="Helical" evidence="2">
    <location>
        <begin position="7"/>
        <end position="24"/>
    </location>
</feature>
<dbReference type="AlphaFoldDB" id="A0ABD1JS04"/>
<gene>
    <name evidence="3" type="ORF">ACEWY4_014256</name>
</gene>
<comment type="caution">
    <text evidence="3">The sequence shown here is derived from an EMBL/GenBank/DDBJ whole genome shotgun (WGS) entry which is preliminary data.</text>
</comment>
<evidence type="ECO:0000256" key="2">
    <source>
        <dbReference type="SAM" id="Phobius"/>
    </source>
</evidence>
<dbReference type="EMBL" id="JBHFQA010000012">
    <property type="protein sequence ID" value="KAL2089568.1"/>
    <property type="molecule type" value="Genomic_DNA"/>
</dbReference>
<evidence type="ECO:0000256" key="1">
    <source>
        <dbReference type="SAM" id="MobiDB-lite"/>
    </source>
</evidence>
<dbReference type="Proteomes" id="UP001591681">
    <property type="component" value="Unassembled WGS sequence"/>
</dbReference>
<feature type="transmembrane region" description="Helical" evidence="2">
    <location>
        <begin position="30"/>
        <end position="50"/>
    </location>
</feature>
<proteinExistence type="predicted"/>
<protein>
    <recommendedName>
        <fullName evidence="5">Barttin</fullName>
    </recommendedName>
</protein>
<evidence type="ECO:0000313" key="3">
    <source>
        <dbReference type="EMBL" id="KAL2089568.1"/>
    </source>
</evidence>
<feature type="region of interest" description="Disordered" evidence="1">
    <location>
        <begin position="93"/>
        <end position="147"/>
    </location>
</feature>
<keyword evidence="2" id="KW-0472">Membrane</keyword>
<sequence length="147" mass="16212">MPSPRTVAVTVGTACIVVGLILFLTMWSPLLLAGFFLCVFGAVILVYVFCQVIKSDQLTVPGHFLLHPRTGTRYTPHQAMAIQRRLDRIRRAAEEEQPQVSTVCPPPALPQHPSQQSLPRTPPPWEMEPPPSYETVMKGSQGPGQSL</sequence>
<organism evidence="3 4">
    <name type="scientific">Coilia grayii</name>
    <name type="common">Gray's grenadier anchovy</name>
    <dbReference type="NCBI Taxonomy" id="363190"/>
    <lineage>
        <taxon>Eukaryota</taxon>
        <taxon>Metazoa</taxon>
        <taxon>Chordata</taxon>
        <taxon>Craniata</taxon>
        <taxon>Vertebrata</taxon>
        <taxon>Euteleostomi</taxon>
        <taxon>Actinopterygii</taxon>
        <taxon>Neopterygii</taxon>
        <taxon>Teleostei</taxon>
        <taxon>Clupei</taxon>
        <taxon>Clupeiformes</taxon>
        <taxon>Clupeoidei</taxon>
        <taxon>Engraulidae</taxon>
        <taxon>Coilinae</taxon>
        <taxon>Coilia</taxon>
    </lineage>
</organism>